<dbReference type="InterPro" id="IPR012944">
    <property type="entry name" value="SusD_RagB_dom"/>
</dbReference>
<dbReference type="InterPro" id="IPR011990">
    <property type="entry name" value="TPR-like_helical_dom_sf"/>
</dbReference>
<accession>A0A5C6LLG4</accession>
<evidence type="ECO:0000256" key="2">
    <source>
        <dbReference type="ARBA" id="ARBA00006275"/>
    </source>
</evidence>
<dbReference type="GO" id="GO:0009279">
    <property type="term" value="C:cell outer membrane"/>
    <property type="evidence" value="ECO:0007669"/>
    <property type="project" value="UniProtKB-SubCell"/>
</dbReference>
<evidence type="ECO:0000256" key="3">
    <source>
        <dbReference type="ARBA" id="ARBA00022729"/>
    </source>
</evidence>
<dbReference type="Proteomes" id="UP000318815">
    <property type="component" value="Unassembled WGS sequence"/>
</dbReference>
<comment type="subcellular location">
    <subcellularLocation>
        <location evidence="1">Cell outer membrane</location>
    </subcellularLocation>
</comment>
<keyword evidence="3" id="KW-0732">Signal</keyword>
<evidence type="ECO:0000256" key="5">
    <source>
        <dbReference type="ARBA" id="ARBA00023237"/>
    </source>
</evidence>
<reference evidence="8 9" key="1">
    <citation type="submission" date="2019-08" db="EMBL/GenBank/DDBJ databases">
        <title>Whole genome sequencing of chitin degrading bacteria Chitinophaga pinensis YS16.</title>
        <authorList>
            <person name="Singh R.P."/>
            <person name="Manchanda G."/>
            <person name="Maurya I.K."/>
            <person name="Joshi N.K."/>
            <person name="Srivastava A.K."/>
        </authorList>
    </citation>
    <scope>NUCLEOTIDE SEQUENCE [LARGE SCALE GENOMIC DNA]</scope>
    <source>
        <strain evidence="8 9">YS-16</strain>
    </source>
</reference>
<comment type="caution">
    <text evidence="8">The sequence shown here is derived from an EMBL/GenBank/DDBJ whole genome shotgun (WGS) entry which is preliminary data.</text>
</comment>
<feature type="domain" description="RagB/SusD" evidence="7">
    <location>
        <begin position="44"/>
        <end position="117"/>
    </location>
</feature>
<dbReference type="OrthoDB" id="625727at2"/>
<dbReference type="SUPFAM" id="SSF48452">
    <property type="entry name" value="TPR-like"/>
    <property type="match status" value="1"/>
</dbReference>
<evidence type="ECO:0000256" key="1">
    <source>
        <dbReference type="ARBA" id="ARBA00004442"/>
    </source>
</evidence>
<organism evidence="8 9">
    <name type="scientific">Chitinophaga pinensis</name>
    <dbReference type="NCBI Taxonomy" id="79329"/>
    <lineage>
        <taxon>Bacteria</taxon>
        <taxon>Pseudomonadati</taxon>
        <taxon>Bacteroidota</taxon>
        <taxon>Chitinophagia</taxon>
        <taxon>Chitinophagales</taxon>
        <taxon>Chitinophagaceae</taxon>
        <taxon>Chitinophaga</taxon>
    </lineage>
</organism>
<dbReference type="RefSeq" id="WP_146307783.1">
    <property type="nucleotide sequence ID" value="NZ_VOHS01000048.1"/>
</dbReference>
<evidence type="ECO:0000256" key="6">
    <source>
        <dbReference type="SAM" id="MobiDB-lite"/>
    </source>
</evidence>
<evidence type="ECO:0000256" key="4">
    <source>
        <dbReference type="ARBA" id="ARBA00023136"/>
    </source>
</evidence>
<keyword evidence="4" id="KW-0472">Membrane</keyword>
<evidence type="ECO:0000313" key="8">
    <source>
        <dbReference type="EMBL" id="TWV94298.1"/>
    </source>
</evidence>
<name>A0A5C6LLG4_9BACT</name>
<comment type="similarity">
    <text evidence="2">Belongs to the SusD family.</text>
</comment>
<evidence type="ECO:0000313" key="9">
    <source>
        <dbReference type="Proteomes" id="UP000318815"/>
    </source>
</evidence>
<gene>
    <name evidence="8" type="ORF">FEF09_25835</name>
</gene>
<dbReference type="AlphaFoldDB" id="A0A5C6LLG4"/>
<dbReference type="Gene3D" id="1.25.40.390">
    <property type="match status" value="1"/>
</dbReference>
<dbReference type="Pfam" id="PF07980">
    <property type="entry name" value="SusD_RagB"/>
    <property type="match status" value="1"/>
</dbReference>
<keyword evidence="5" id="KW-0998">Cell outer membrane</keyword>
<protein>
    <submittedName>
        <fullName evidence="8">RagB/SusD family nutrient uptake outer membrane protein</fullName>
    </submittedName>
</protein>
<dbReference type="EMBL" id="VOHS01000048">
    <property type="protein sequence ID" value="TWV94298.1"/>
    <property type="molecule type" value="Genomic_DNA"/>
</dbReference>
<feature type="region of interest" description="Disordered" evidence="6">
    <location>
        <begin position="1"/>
        <end position="20"/>
    </location>
</feature>
<sequence>MLRLADIPDKGRSPSADKRWQWGKSRPVCHQIPRGLPAIVTTDPEELMQVIQHERRIELFSEWGHRWMDLKRTHHVDDVMKKAAIAKGTDWAIYAQWYPIPRSEIILNKHLSQNEGYHD</sequence>
<keyword evidence="9" id="KW-1185">Reference proteome</keyword>
<proteinExistence type="inferred from homology"/>
<evidence type="ECO:0000259" key="7">
    <source>
        <dbReference type="Pfam" id="PF07980"/>
    </source>
</evidence>